<protein>
    <submittedName>
        <fullName evidence="1">Uncharacterized protein</fullName>
    </submittedName>
</protein>
<evidence type="ECO:0000313" key="2">
    <source>
        <dbReference type="Proteomes" id="UP000053647"/>
    </source>
</evidence>
<dbReference type="HOGENOM" id="CLU_1548094_0_0_1"/>
<dbReference type="AlphaFoldDB" id="A0A0C9TAQ3"/>
<dbReference type="OrthoDB" id="2684850at2759"/>
<sequence>MAIDGLCRWEVSTPASQRTSLMTLSVEDGFDGGPPVMPYTVGVDELSRSKLRGKADDNIIAEITRLESALTVTKDNLSTFKLRYNGTKDELKHVERELKRLVPNVKKAQNAHLTLTSCISALQSVIDEAEHSIFASFCAKIGVGHIREYEERQLKVAEKKAKRDFGTISKLHD</sequence>
<dbReference type="Proteomes" id="UP000053647">
    <property type="component" value="Unassembled WGS sequence"/>
</dbReference>
<proteinExistence type="predicted"/>
<dbReference type="EMBL" id="KN821097">
    <property type="protein sequence ID" value="KIJ05277.1"/>
    <property type="molecule type" value="Genomic_DNA"/>
</dbReference>
<evidence type="ECO:0000313" key="1">
    <source>
        <dbReference type="EMBL" id="KIJ05277.1"/>
    </source>
</evidence>
<reference evidence="2" key="2">
    <citation type="submission" date="2015-01" db="EMBL/GenBank/DDBJ databases">
        <title>Evolutionary Origins and Diversification of the Mycorrhizal Mutualists.</title>
        <authorList>
            <consortium name="DOE Joint Genome Institute"/>
            <consortium name="Mycorrhizal Genomics Consortium"/>
            <person name="Kohler A."/>
            <person name="Kuo A."/>
            <person name="Nagy L.G."/>
            <person name="Floudas D."/>
            <person name="Copeland A."/>
            <person name="Barry K.W."/>
            <person name="Cichocki N."/>
            <person name="Veneault-Fourrey C."/>
            <person name="LaButti K."/>
            <person name="Lindquist E.A."/>
            <person name="Lipzen A."/>
            <person name="Lundell T."/>
            <person name="Morin E."/>
            <person name="Murat C."/>
            <person name="Riley R."/>
            <person name="Ohm R."/>
            <person name="Sun H."/>
            <person name="Tunlid A."/>
            <person name="Henrissat B."/>
            <person name="Grigoriev I.V."/>
            <person name="Hibbett D.S."/>
            <person name="Martin F."/>
        </authorList>
    </citation>
    <scope>NUCLEOTIDE SEQUENCE [LARGE SCALE GENOMIC DNA]</scope>
    <source>
        <strain evidence="2">ATCC 200175</strain>
    </source>
</reference>
<name>A0A0C9TAQ3_PAXIN</name>
<reference evidence="1 2" key="1">
    <citation type="submission" date="2014-06" db="EMBL/GenBank/DDBJ databases">
        <authorList>
            <consortium name="DOE Joint Genome Institute"/>
            <person name="Kuo A."/>
            <person name="Kohler A."/>
            <person name="Nagy L.G."/>
            <person name="Floudas D."/>
            <person name="Copeland A."/>
            <person name="Barry K.W."/>
            <person name="Cichocki N."/>
            <person name="Veneault-Fourrey C."/>
            <person name="LaButti K."/>
            <person name="Lindquist E.A."/>
            <person name="Lipzen A."/>
            <person name="Lundell T."/>
            <person name="Morin E."/>
            <person name="Murat C."/>
            <person name="Sun H."/>
            <person name="Tunlid A."/>
            <person name="Henrissat B."/>
            <person name="Grigoriev I.V."/>
            <person name="Hibbett D.S."/>
            <person name="Martin F."/>
            <person name="Nordberg H.P."/>
            <person name="Cantor M.N."/>
            <person name="Hua S.X."/>
        </authorList>
    </citation>
    <scope>NUCLEOTIDE SEQUENCE [LARGE SCALE GENOMIC DNA]</scope>
    <source>
        <strain evidence="1 2">ATCC 200175</strain>
    </source>
</reference>
<organism evidence="1 2">
    <name type="scientific">Paxillus involutus ATCC 200175</name>
    <dbReference type="NCBI Taxonomy" id="664439"/>
    <lineage>
        <taxon>Eukaryota</taxon>
        <taxon>Fungi</taxon>
        <taxon>Dikarya</taxon>
        <taxon>Basidiomycota</taxon>
        <taxon>Agaricomycotina</taxon>
        <taxon>Agaricomycetes</taxon>
        <taxon>Agaricomycetidae</taxon>
        <taxon>Boletales</taxon>
        <taxon>Paxilineae</taxon>
        <taxon>Paxillaceae</taxon>
        <taxon>Paxillus</taxon>
    </lineage>
</organism>
<gene>
    <name evidence="1" type="ORF">PAXINDRAFT_21446</name>
</gene>
<keyword evidence="2" id="KW-1185">Reference proteome</keyword>
<accession>A0A0C9TAQ3</accession>